<dbReference type="Proteomes" id="UP000178583">
    <property type="component" value="Unassembled WGS sequence"/>
</dbReference>
<evidence type="ECO:0000313" key="1">
    <source>
        <dbReference type="EMBL" id="OGD65440.1"/>
    </source>
</evidence>
<reference evidence="1 2" key="1">
    <citation type="journal article" date="2016" name="Nat. Commun.">
        <title>Thousands of microbial genomes shed light on interconnected biogeochemical processes in an aquifer system.</title>
        <authorList>
            <person name="Anantharaman K."/>
            <person name="Brown C.T."/>
            <person name="Hug L.A."/>
            <person name="Sharon I."/>
            <person name="Castelle C.J."/>
            <person name="Probst A.J."/>
            <person name="Thomas B.C."/>
            <person name="Singh A."/>
            <person name="Wilkins M.J."/>
            <person name="Karaoz U."/>
            <person name="Brodie E.L."/>
            <person name="Williams K.H."/>
            <person name="Hubbard S.S."/>
            <person name="Banfield J.F."/>
        </authorList>
    </citation>
    <scope>NUCLEOTIDE SEQUENCE [LARGE SCALE GENOMIC DNA]</scope>
</reference>
<protein>
    <recommendedName>
        <fullName evidence="3">GxxExxY protein</fullName>
    </recommendedName>
</protein>
<name>A0A1F5EDR1_9BACT</name>
<dbReference type="AlphaFoldDB" id="A0A1F5EDR1"/>
<dbReference type="Pfam" id="PF13366">
    <property type="entry name" value="PDDEXK_3"/>
    <property type="match status" value="1"/>
</dbReference>
<gene>
    <name evidence="1" type="ORF">A2215_03585</name>
</gene>
<proteinExistence type="predicted"/>
<dbReference type="STRING" id="1797472.A2215_03585"/>
<organism evidence="1 2">
    <name type="scientific">Candidatus Berkelbacteria bacterium RIFOXYA2_FULL_43_10</name>
    <dbReference type="NCBI Taxonomy" id="1797472"/>
    <lineage>
        <taxon>Bacteria</taxon>
        <taxon>Candidatus Berkelbacteria</taxon>
    </lineage>
</organism>
<evidence type="ECO:0000313" key="2">
    <source>
        <dbReference type="Proteomes" id="UP000178583"/>
    </source>
</evidence>
<comment type="caution">
    <text evidence="1">The sequence shown here is derived from an EMBL/GenBank/DDBJ whole genome shotgun (WGS) entry which is preliminary data.</text>
</comment>
<sequence>MTIDDKYGQSALTEKIIGLAFEVYNNFKSGYPEKVYQNALCAEFDKVGIKYLKEDYCKLIYKGKRVGGFYADLVVDNKVVVELKARGEVYDRDIAQTLAYMKMKNIKVGLILLYSKDRVKIKRLVL</sequence>
<dbReference type="NCBIfam" id="TIGR04256">
    <property type="entry name" value="GxxExxY"/>
    <property type="match status" value="1"/>
</dbReference>
<accession>A0A1F5EDR1</accession>
<dbReference type="InterPro" id="IPR026350">
    <property type="entry name" value="GxxExxY"/>
</dbReference>
<dbReference type="EMBL" id="MEZY01000011">
    <property type="protein sequence ID" value="OGD65440.1"/>
    <property type="molecule type" value="Genomic_DNA"/>
</dbReference>
<evidence type="ECO:0008006" key="3">
    <source>
        <dbReference type="Google" id="ProtNLM"/>
    </source>
</evidence>